<keyword evidence="2" id="KW-1185">Reference proteome</keyword>
<accession>A0A1I5BXF6</accession>
<evidence type="ECO:0000313" key="1">
    <source>
        <dbReference type="EMBL" id="SFN79350.1"/>
    </source>
</evidence>
<dbReference type="Pfam" id="PF21857">
    <property type="entry name" value="DUF6913"/>
    <property type="match status" value="1"/>
</dbReference>
<proteinExistence type="predicted"/>
<protein>
    <submittedName>
        <fullName evidence="1">Uncharacterized protein</fullName>
    </submittedName>
</protein>
<name>A0A1I5BXF6_9FLAO</name>
<dbReference type="RefSeq" id="WP_092208263.1">
    <property type="nucleotide sequence ID" value="NZ_FOVN01000004.1"/>
</dbReference>
<dbReference type="STRING" id="649333.SAMN04487989_10442"/>
<dbReference type="Proteomes" id="UP000198705">
    <property type="component" value="Unassembled WGS sequence"/>
</dbReference>
<organism evidence="1 2">
    <name type="scientific">Bizionia echini</name>
    <dbReference type="NCBI Taxonomy" id="649333"/>
    <lineage>
        <taxon>Bacteria</taxon>
        <taxon>Pseudomonadati</taxon>
        <taxon>Bacteroidota</taxon>
        <taxon>Flavobacteriia</taxon>
        <taxon>Flavobacteriales</taxon>
        <taxon>Flavobacteriaceae</taxon>
        <taxon>Bizionia</taxon>
    </lineage>
</organism>
<reference evidence="2" key="1">
    <citation type="submission" date="2016-10" db="EMBL/GenBank/DDBJ databases">
        <authorList>
            <person name="Varghese N."/>
            <person name="Submissions S."/>
        </authorList>
    </citation>
    <scope>NUCLEOTIDE SEQUENCE [LARGE SCALE GENOMIC DNA]</scope>
    <source>
        <strain evidence="2">DSM 23925</strain>
    </source>
</reference>
<dbReference type="AlphaFoldDB" id="A0A1I5BXF6"/>
<sequence>MILKGFKENSIKKHLQAILKNPKGTSKAQMVESVGVIVNADEETNLETFKSLTKSLQILPSKLKIVAFSETMNQDLMSWQTCFSADDIGWKGVIKNTELLTFLNTEFDLLISYYKTDILGLKLMTAKSKAHFKTSIFQEDNRLNDLIIQIPLNDFDAFETELLKYLQVFKTLKHET</sequence>
<dbReference type="EMBL" id="FOVN01000004">
    <property type="protein sequence ID" value="SFN79350.1"/>
    <property type="molecule type" value="Genomic_DNA"/>
</dbReference>
<evidence type="ECO:0000313" key="2">
    <source>
        <dbReference type="Proteomes" id="UP000198705"/>
    </source>
</evidence>
<gene>
    <name evidence="1" type="ORF">SAMN04487989_10442</name>
</gene>
<dbReference type="OrthoDB" id="1430532at2"/>
<dbReference type="InterPro" id="IPR054207">
    <property type="entry name" value="DUF6913"/>
</dbReference>